<dbReference type="GO" id="GO:0008270">
    <property type="term" value="F:zinc ion binding"/>
    <property type="evidence" value="ECO:0007669"/>
    <property type="project" value="InterPro"/>
</dbReference>
<evidence type="ECO:0000313" key="2">
    <source>
        <dbReference type="EMBL" id="PKD44124.1"/>
    </source>
</evidence>
<protein>
    <submittedName>
        <fullName evidence="2">NADP-dependent oxidoreductase</fullName>
    </submittedName>
</protein>
<dbReference type="PROSITE" id="PS01162">
    <property type="entry name" value="QOR_ZETA_CRYSTAL"/>
    <property type="match status" value="1"/>
</dbReference>
<dbReference type="Proteomes" id="UP000233398">
    <property type="component" value="Unassembled WGS sequence"/>
</dbReference>
<organism evidence="2 3">
    <name type="scientific">Rhodohalobacter barkolensis</name>
    <dbReference type="NCBI Taxonomy" id="2053187"/>
    <lineage>
        <taxon>Bacteria</taxon>
        <taxon>Pseudomonadati</taxon>
        <taxon>Balneolota</taxon>
        <taxon>Balneolia</taxon>
        <taxon>Balneolales</taxon>
        <taxon>Balneolaceae</taxon>
        <taxon>Rhodohalobacter</taxon>
    </lineage>
</organism>
<name>A0A2N0VIX5_9BACT</name>
<dbReference type="PANTHER" id="PTHR44013:SF1">
    <property type="entry name" value="ZINC-TYPE ALCOHOL DEHYDROGENASE-LIKE PROTEIN C16A3.02C"/>
    <property type="match status" value="1"/>
</dbReference>
<dbReference type="Pfam" id="PF08240">
    <property type="entry name" value="ADH_N"/>
    <property type="match status" value="1"/>
</dbReference>
<evidence type="ECO:0000313" key="3">
    <source>
        <dbReference type="Proteomes" id="UP000233398"/>
    </source>
</evidence>
<dbReference type="InterPro" id="IPR036291">
    <property type="entry name" value="NAD(P)-bd_dom_sf"/>
</dbReference>
<evidence type="ECO:0000259" key="1">
    <source>
        <dbReference type="SMART" id="SM00829"/>
    </source>
</evidence>
<reference evidence="2 3" key="1">
    <citation type="submission" date="2017-11" db="EMBL/GenBank/DDBJ databases">
        <title>Rhodohalobacter 15182 sp. nov., isolated from a salt lake.</title>
        <authorList>
            <person name="Han S."/>
        </authorList>
    </citation>
    <scope>NUCLEOTIDE SEQUENCE [LARGE SCALE GENOMIC DNA]</scope>
    <source>
        <strain evidence="2 3">15182</strain>
    </source>
</reference>
<dbReference type="SUPFAM" id="SSF51735">
    <property type="entry name" value="NAD(P)-binding Rossmann-fold domains"/>
    <property type="match status" value="1"/>
</dbReference>
<dbReference type="InterPro" id="IPR052733">
    <property type="entry name" value="Chloroplast_QOR"/>
</dbReference>
<dbReference type="InterPro" id="IPR011032">
    <property type="entry name" value="GroES-like_sf"/>
</dbReference>
<dbReference type="InterPro" id="IPR013154">
    <property type="entry name" value="ADH-like_N"/>
</dbReference>
<dbReference type="SMART" id="SM00829">
    <property type="entry name" value="PKS_ER"/>
    <property type="match status" value="1"/>
</dbReference>
<proteinExistence type="predicted"/>
<gene>
    <name evidence="2" type="ORF">CWD77_01245</name>
</gene>
<sequence length="316" mass="34220">MSKKMKAAYYEEFGELNQIKVGELDKPEPGEGEVLIRIQSAGVNPVDAAVARGMLKDAIPAEFPVVPGWDVAGLIEERGHSARRFAKGDKVYAYARRPVIQHGTFAEYISIPESYVAKSPEKLTMEEAGGVPLTGLTAYQSLFDAGDIKDGENLLILGASGGVGSLAIQLAKWKGANVIAVAGSSNQDYMKELGADYTIDYSKGDVGEAVDQIVPDGVDMIFHCSRGDSLAQSHDRLKKGGRLISITNSDPERRDDVHFQYVFVEPNAVQLAHLSELADSGNLKVPVSKTYELDNTQQALQEIESLHTRGKTVITP</sequence>
<dbReference type="Gene3D" id="3.40.50.720">
    <property type="entry name" value="NAD(P)-binding Rossmann-like Domain"/>
    <property type="match status" value="1"/>
</dbReference>
<dbReference type="InterPro" id="IPR002364">
    <property type="entry name" value="Quin_OxRdtase/zeta-crystal_CS"/>
</dbReference>
<dbReference type="EMBL" id="PISP01000001">
    <property type="protein sequence ID" value="PKD44124.1"/>
    <property type="molecule type" value="Genomic_DNA"/>
</dbReference>
<dbReference type="RefSeq" id="WP_101071415.1">
    <property type="nucleotide sequence ID" value="NZ_PISP01000001.1"/>
</dbReference>
<comment type="caution">
    <text evidence="2">The sequence shown here is derived from an EMBL/GenBank/DDBJ whole genome shotgun (WGS) entry which is preliminary data.</text>
</comment>
<dbReference type="PANTHER" id="PTHR44013">
    <property type="entry name" value="ZINC-TYPE ALCOHOL DEHYDROGENASE-LIKE PROTEIN C16A3.02C"/>
    <property type="match status" value="1"/>
</dbReference>
<dbReference type="AlphaFoldDB" id="A0A2N0VIX5"/>
<feature type="domain" description="Enoyl reductase (ER)" evidence="1">
    <location>
        <begin position="14"/>
        <end position="314"/>
    </location>
</feature>
<accession>A0A2N0VIX5</accession>
<dbReference type="SUPFAM" id="SSF50129">
    <property type="entry name" value="GroES-like"/>
    <property type="match status" value="1"/>
</dbReference>
<dbReference type="CDD" id="cd05289">
    <property type="entry name" value="MDR_like_2"/>
    <property type="match status" value="1"/>
</dbReference>
<dbReference type="GO" id="GO:0016491">
    <property type="term" value="F:oxidoreductase activity"/>
    <property type="evidence" value="ECO:0007669"/>
    <property type="project" value="InterPro"/>
</dbReference>
<dbReference type="Pfam" id="PF13602">
    <property type="entry name" value="ADH_zinc_N_2"/>
    <property type="match status" value="1"/>
</dbReference>
<keyword evidence="3" id="KW-1185">Reference proteome</keyword>
<dbReference type="OrthoDB" id="9787435at2"/>
<dbReference type="Gene3D" id="3.90.180.10">
    <property type="entry name" value="Medium-chain alcohol dehydrogenases, catalytic domain"/>
    <property type="match status" value="1"/>
</dbReference>
<dbReference type="InterPro" id="IPR020843">
    <property type="entry name" value="ER"/>
</dbReference>